<protein>
    <submittedName>
        <fullName evidence="1">Uncharacterized protein</fullName>
    </submittedName>
</protein>
<dbReference type="HOGENOM" id="CLU_3155780_0_0_10"/>
<dbReference type="EMBL" id="CP002345">
    <property type="protein sequence ID" value="ADQ78972.1"/>
    <property type="molecule type" value="Genomic_DNA"/>
</dbReference>
<dbReference type="KEGG" id="ppn:Palpr_0818"/>
<proteinExistence type="predicted"/>
<evidence type="ECO:0000313" key="1">
    <source>
        <dbReference type="EMBL" id="ADQ78972.1"/>
    </source>
</evidence>
<dbReference type="RefSeq" id="WP_013444341.1">
    <property type="nucleotide sequence ID" value="NC_014734.1"/>
</dbReference>
<dbReference type="Proteomes" id="UP000008718">
    <property type="component" value="Chromosome"/>
</dbReference>
<accession>E4T2M8</accession>
<evidence type="ECO:0000313" key="2">
    <source>
        <dbReference type="Proteomes" id="UP000008718"/>
    </source>
</evidence>
<dbReference type="STRING" id="694427.Palpr_0818"/>
<reference key="1">
    <citation type="submission" date="2010-11" db="EMBL/GenBank/DDBJ databases">
        <title>The complete genome of Paludibacter propionicigenes DSM 17365.</title>
        <authorList>
            <consortium name="US DOE Joint Genome Institute (JGI-PGF)"/>
            <person name="Lucas S."/>
            <person name="Copeland A."/>
            <person name="Lapidus A."/>
            <person name="Bruce D."/>
            <person name="Goodwin L."/>
            <person name="Pitluck S."/>
            <person name="Kyrpides N."/>
            <person name="Mavromatis K."/>
            <person name="Ivanova N."/>
            <person name="Munk A.C."/>
            <person name="Brettin T."/>
            <person name="Detter J.C."/>
            <person name="Han C."/>
            <person name="Tapia R."/>
            <person name="Land M."/>
            <person name="Hauser L."/>
            <person name="Markowitz V."/>
            <person name="Cheng J.-F."/>
            <person name="Hugenholtz P."/>
            <person name="Woyke T."/>
            <person name="Wu D."/>
            <person name="Gronow S."/>
            <person name="Wellnitz S."/>
            <person name="Brambilla E."/>
            <person name="Klenk H.-P."/>
            <person name="Eisen J.A."/>
        </authorList>
    </citation>
    <scope>NUCLEOTIDE SEQUENCE</scope>
    <source>
        <strain>WB4</strain>
    </source>
</reference>
<keyword evidence="2" id="KW-1185">Reference proteome</keyword>
<dbReference type="AlphaFoldDB" id="E4T2M8"/>
<organism evidence="1 2">
    <name type="scientific">Paludibacter propionicigenes (strain DSM 17365 / JCM 13257 / WB4)</name>
    <dbReference type="NCBI Taxonomy" id="694427"/>
    <lineage>
        <taxon>Bacteria</taxon>
        <taxon>Pseudomonadati</taxon>
        <taxon>Bacteroidota</taxon>
        <taxon>Bacteroidia</taxon>
        <taxon>Bacteroidales</taxon>
        <taxon>Paludibacteraceae</taxon>
        <taxon>Paludibacter</taxon>
    </lineage>
</organism>
<gene>
    <name evidence="1" type="ordered locus">Palpr_0818</name>
</gene>
<sequence length="48" mass="5115">MILITDRGKALYRGVDATKVDDYTITSILQRIGTSKGGKTNSAKTGKA</sequence>
<name>E4T2M8_PALPW</name>
<reference evidence="1 2" key="2">
    <citation type="journal article" date="2011" name="Stand. Genomic Sci.">
        <title>Complete genome sequence of Paludibacter propionicigenes type strain (WB4).</title>
        <authorList>
            <person name="Gronow S."/>
            <person name="Munk C."/>
            <person name="Lapidus A."/>
            <person name="Nolan M."/>
            <person name="Lucas S."/>
            <person name="Hammon N."/>
            <person name="Deshpande S."/>
            <person name="Cheng J.F."/>
            <person name="Tapia R."/>
            <person name="Han C."/>
            <person name="Goodwin L."/>
            <person name="Pitluck S."/>
            <person name="Liolios K."/>
            <person name="Ivanova N."/>
            <person name="Mavromatis K."/>
            <person name="Mikhailova N."/>
            <person name="Pati A."/>
            <person name="Chen A."/>
            <person name="Palaniappan K."/>
            <person name="Land M."/>
            <person name="Hauser L."/>
            <person name="Chang Y.J."/>
            <person name="Jeffries C.D."/>
            <person name="Brambilla E."/>
            <person name="Rohde M."/>
            <person name="Goker M."/>
            <person name="Detter J.C."/>
            <person name="Woyke T."/>
            <person name="Bristow J."/>
            <person name="Eisen J.A."/>
            <person name="Markowitz V."/>
            <person name="Hugenholtz P."/>
            <person name="Kyrpides N.C."/>
            <person name="Klenk H.P."/>
        </authorList>
    </citation>
    <scope>NUCLEOTIDE SEQUENCE [LARGE SCALE GENOMIC DNA]</scope>
    <source>
        <strain evidence="2">DSM 17365 / JCM 13257 / WB4</strain>
    </source>
</reference>